<dbReference type="Proteomes" id="UP001160390">
    <property type="component" value="Unassembled WGS sequence"/>
</dbReference>
<protein>
    <submittedName>
        <fullName evidence="1">Uncharacterized protein</fullName>
    </submittedName>
</protein>
<accession>A0AA35M7D8</accession>
<keyword evidence="2" id="KW-1185">Reference proteome</keyword>
<name>A0AA35M7D8_9HYPO</name>
<sequence length="121" mass="13731">MPTVDLHNISDEELFRIAPSEGDRESLWFKKLVASWENDMKNSAVKIPLLLKELKSYFQQVQTALEGFVLDMNDLAELAVFTGAEPSVSGLMQQSHDRLEEARQYRTPPIDTSNLCVDSIM</sequence>
<proteinExistence type="predicted"/>
<dbReference type="AlphaFoldDB" id="A0AA35M7D8"/>
<dbReference type="EMBL" id="CABFNP030001192">
    <property type="protein sequence ID" value="CAI6091677.1"/>
    <property type="molecule type" value="Genomic_DNA"/>
</dbReference>
<gene>
    <name evidence="1" type="ORF">CCHLO57077_00018101</name>
</gene>
<comment type="caution">
    <text evidence="1">The sequence shown here is derived from an EMBL/GenBank/DDBJ whole genome shotgun (WGS) entry which is preliminary data.</text>
</comment>
<reference evidence="1" key="1">
    <citation type="submission" date="2023-01" db="EMBL/GenBank/DDBJ databases">
        <authorList>
            <person name="Piombo E."/>
        </authorList>
    </citation>
    <scope>NUCLEOTIDE SEQUENCE</scope>
</reference>
<evidence type="ECO:0000313" key="2">
    <source>
        <dbReference type="Proteomes" id="UP001160390"/>
    </source>
</evidence>
<organism evidence="1 2">
    <name type="scientific">Clonostachys chloroleuca</name>
    <dbReference type="NCBI Taxonomy" id="1926264"/>
    <lineage>
        <taxon>Eukaryota</taxon>
        <taxon>Fungi</taxon>
        <taxon>Dikarya</taxon>
        <taxon>Ascomycota</taxon>
        <taxon>Pezizomycotina</taxon>
        <taxon>Sordariomycetes</taxon>
        <taxon>Hypocreomycetidae</taxon>
        <taxon>Hypocreales</taxon>
        <taxon>Bionectriaceae</taxon>
        <taxon>Clonostachys</taxon>
    </lineage>
</organism>
<evidence type="ECO:0000313" key="1">
    <source>
        <dbReference type="EMBL" id="CAI6091677.1"/>
    </source>
</evidence>